<organism evidence="2 3">
    <name type="scientific">Methylacidimicrobium tartarophylax</name>
    <dbReference type="NCBI Taxonomy" id="1041768"/>
    <lineage>
        <taxon>Bacteria</taxon>
        <taxon>Pseudomonadati</taxon>
        <taxon>Verrucomicrobiota</taxon>
        <taxon>Methylacidimicrobium</taxon>
    </lineage>
</organism>
<accession>A0A5E6MAE5</accession>
<evidence type="ECO:0000313" key="3">
    <source>
        <dbReference type="Proteomes" id="UP000334923"/>
    </source>
</evidence>
<evidence type="ECO:0000313" key="2">
    <source>
        <dbReference type="EMBL" id="VVM06375.1"/>
    </source>
</evidence>
<sequence>MQEAENRNDKKRNQRSERKQIVLSVQLELS</sequence>
<feature type="region of interest" description="Disordered" evidence="1">
    <location>
        <begin position="1"/>
        <end position="30"/>
    </location>
</feature>
<dbReference type="Proteomes" id="UP000334923">
    <property type="component" value="Unassembled WGS sequence"/>
</dbReference>
<name>A0A5E6MAE5_9BACT</name>
<reference evidence="2 3" key="1">
    <citation type="submission" date="2019-09" db="EMBL/GenBank/DDBJ databases">
        <authorList>
            <person name="Cremers G."/>
        </authorList>
    </citation>
    <scope>NUCLEOTIDE SEQUENCE [LARGE SCALE GENOMIC DNA]</scope>
    <source>
        <strain evidence="2">4A</strain>
    </source>
</reference>
<keyword evidence="3" id="KW-1185">Reference proteome</keyword>
<proteinExistence type="predicted"/>
<gene>
    <name evidence="2" type="ORF">MAMT_01164</name>
</gene>
<protein>
    <submittedName>
        <fullName evidence="2">Uncharacterized protein</fullName>
    </submittedName>
</protein>
<dbReference type="EMBL" id="CABFVA020000065">
    <property type="protein sequence ID" value="VVM06375.1"/>
    <property type="molecule type" value="Genomic_DNA"/>
</dbReference>
<evidence type="ECO:0000256" key="1">
    <source>
        <dbReference type="SAM" id="MobiDB-lite"/>
    </source>
</evidence>
<dbReference type="AlphaFoldDB" id="A0A5E6MAE5"/>